<feature type="transmembrane region" description="Helical" evidence="5">
    <location>
        <begin position="321"/>
        <end position="354"/>
    </location>
</feature>
<gene>
    <name evidence="7" type="ORF">BP5553_09217</name>
</gene>
<dbReference type="InterPro" id="IPR011701">
    <property type="entry name" value="MFS"/>
</dbReference>
<dbReference type="OrthoDB" id="2585655at2759"/>
<feature type="transmembrane region" description="Helical" evidence="5">
    <location>
        <begin position="438"/>
        <end position="460"/>
    </location>
</feature>
<evidence type="ECO:0000313" key="7">
    <source>
        <dbReference type="EMBL" id="RDL31815.1"/>
    </source>
</evidence>
<evidence type="ECO:0000256" key="3">
    <source>
        <dbReference type="ARBA" id="ARBA00022989"/>
    </source>
</evidence>
<sequence length="541" mass="59364">MPFGILESNGKLEHVPGTALLEETGLDETSQLKKGTGNDANVVLIPQPSNDPNDPLNWPLWQRDLLLLLYCFCTLCCVGGVGPLLSVMAFPLIEEFNINFTQVSLLTGYNLCAVGAVGVFVSALARKFGKRPSMLGSMALAFAGTIWAGAAQSYGSLVGARVIQGFGIAMFESVTFAIIGDLYHVHQRGTRMAVYIVSQSGVAHLPSLVAGKISVDLGWRWVFWLLSIFLGLGMLLTIFFGWESAFSRNELYNIDTSSQNNIEIIENLKAGSTHHEKAEEKAIGASAAEIVGTRDSFVKRMRPYSGTYSDDSIIRMILRPFFVLINPVVTWAIFVIAFSQLWIVCISFMIAQLFGQPPYSLGTAEIGYISAGPMIGGLVGCILCGLVSDPLARWFSRHNNGIYEPEFRLILIIAVPIFCAPGYFLFGKLAAEGRSPVIMATLWGITFVSVQIAAVATGSYLVDAFRNISVEVFIISMCFKNFLFFGFSFFLNDWLASWGPVKTFNTIGGIMLAICATTIPVYIYGKRLRAWWHSHSVFSKI</sequence>
<dbReference type="PANTHER" id="PTHR23502">
    <property type="entry name" value="MAJOR FACILITATOR SUPERFAMILY"/>
    <property type="match status" value="1"/>
</dbReference>
<feature type="transmembrane region" description="Helical" evidence="5">
    <location>
        <begin position="221"/>
        <end position="242"/>
    </location>
</feature>
<feature type="domain" description="Major facilitator superfamily (MFS) profile" evidence="6">
    <location>
        <begin position="66"/>
        <end position="541"/>
    </location>
</feature>
<evidence type="ECO:0000256" key="2">
    <source>
        <dbReference type="ARBA" id="ARBA00022692"/>
    </source>
</evidence>
<dbReference type="InterPro" id="IPR020846">
    <property type="entry name" value="MFS_dom"/>
</dbReference>
<organism evidence="7 8">
    <name type="scientific">Venustampulla echinocandica</name>
    <dbReference type="NCBI Taxonomy" id="2656787"/>
    <lineage>
        <taxon>Eukaryota</taxon>
        <taxon>Fungi</taxon>
        <taxon>Dikarya</taxon>
        <taxon>Ascomycota</taxon>
        <taxon>Pezizomycotina</taxon>
        <taxon>Leotiomycetes</taxon>
        <taxon>Helotiales</taxon>
        <taxon>Pleuroascaceae</taxon>
        <taxon>Venustampulla</taxon>
    </lineage>
</organism>
<keyword evidence="3 5" id="KW-1133">Transmembrane helix</keyword>
<evidence type="ECO:0000256" key="4">
    <source>
        <dbReference type="ARBA" id="ARBA00023136"/>
    </source>
</evidence>
<feature type="transmembrane region" description="Helical" evidence="5">
    <location>
        <begin position="65"/>
        <end position="93"/>
    </location>
</feature>
<dbReference type="EMBL" id="NPIC01000011">
    <property type="protein sequence ID" value="RDL31815.1"/>
    <property type="molecule type" value="Genomic_DNA"/>
</dbReference>
<keyword evidence="8" id="KW-1185">Reference proteome</keyword>
<dbReference type="Proteomes" id="UP000254866">
    <property type="component" value="Unassembled WGS sequence"/>
</dbReference>
<feature type="transmembrane region" description="Helical" evidence="5">
    <location>
        <begin position="132"/>
        <end position="150"/>
    </location>
</feature>
<dbReference type="PROSITE" id="PS50850">
    <property type="entry name" value="MFS"/>
    <property type="match status" value="1"/>
</dbReference>
<evidence type="ECO:0000256" key="1">
    <source>
        <dbReference type="ARBA" id="ARBA00004141"/>
    </source>
</evidence>
<dbReference type="AlphaFoldDB" id="A0A370TC51"/>
<dbReference type="GO" id="GO:0005886">
    <property type="term" value="C:plasma membrane"/>
    <property type="evidence" value="ECO:0007669"/>
    <property type="project" value="TreeGrafter"/>
</dbReference>
<evidence type="ECO:0000313" key="8">
    <source>
        <dbReference type="Proteomes" id="UP000254866"/>
    </source>
</evidence>
<keyword evidence="2 5" id="KW-0812">Transmembrane</keyword>
<reference evidence="7 8" key="1">
    <citation type="journal article" date="2018" name="IMA Fungus">
        <title>IMA Genome-F 9: Draft genome sequence of Annulohypoxylon stygium, Aspergillus mulundensis, Berkeleyomyces basicola (syn. Thielaviopsis basicola), Ceratocystis smalleyi, two Cercospora beticola strains, Coleophoma cylindrospora, Fusarium fracticaudum, Phialophora cf. hyalina, and Morchella septimelata.</title>
        <authorList>
            <person name="Wingfield B.D."/>
            <person name="Bills G.F."/>
            <person name="Dong Y."/>
            <person name="Huang W."/>
            <person name="Nel W.J."/>
            <person name="Swalarsk-Parry B.S."/>
            <person name="Vaghefi N."/>
            <person name="Wilken P.M."/>
            <person name="An Z."/>
            <person name="de Beer Z.W."/>
            <person name="De Vos L."/>
            <person name="Chen L."/>
            <person name="Duong T.A."/>
            <person name="Gao Y."/>
            <person name="Hammerbacher A."/>
            <person name="Kikkert J.R."/>
            <person name="Li Y."/>
            <person name="Li H."/>
            <person name="Li K."/>
            <person name="Li Q."/>
            <person name="Liu X."/>
            <person name="Ma X."/>
            <person name="Naidoo K."/>
            <person name="Pethybridge S.J."/>
            <person name="Sun J."/>
            <person name="Steenkamp E.T."/>
            <person name="van der Nest M.A."/>
            <person name="van Wyk S."/>
            <person name="Wingfield M.J."/>
            <person name="Xiong C."/>
            <person name="Yue Q."/>
            <person name="Zhang X."/>
        </authorList>
    </citation>
    <scope>NUCLEOTIDE SEQUENCE [LARGE SCALE GENOMIC DNA]</scope>
    <source>
        <strain evidence="7 8">BP 5553</strain>
    </source>
</reference>
<feature type="transmembrane region" description="Helical" evidence="5">
    <location>
        <begin position="162"/>
        <end position="180"/>
    </location>
</feature>
<accession>A0A370TC51</accession>
<evidence type="ECO:0000259" key="6">
    <source>
        <dbReference type="PROSITE" id="PS50850"/>
    </source>
</evidence>
<feature type="transmembrane region" description="Helical" evidence="5">
    <location>
        <begin position="105"/>
        <end position="125"/>
    </location>
</feature>
<dbReference type="Gene3D" id="1.20.1250.20">
    <property type="entry name" value="MFS general substrate transporter like domains"/>
    <property type="match status" value="1"/>
</dbReference>
<dbReference type="InterPro" id="IPR036259">
    <property type="entry name" value="MFS_trans_sf"/>
</dbReference>
<feature type="transmembrane region" description="Helical" evidence="5">
    <location>
        <begin position="407"/>
        <end position="426"/>
    </location>
</feature>
<protein>
    <recommendedName>
        <fullName evidence="6">Major facilitator superfamily (MFS) profile domain-containing protein</fullName>
    </recommendedName>
</protein>
<comment type="subcellular location">
    <subcellularLocation>
        <location evidence="1">Membrane</location>
        <topology evidence="1">Multi-pass membrane protein</topology>
    </subcellularLocation>
</comment>
<feature type="transmembrane region" description="Helical" evidence="5">
    <location>
        <begin position="472"/>
        <end position="491"/>
    </location>
</feature>
<feature type="transmembrane region" description="Helical" evidence="5">
    <location>
        <begin position="366"/>
        <end position="387"/>
    </location>
</feature>
<proteinExistence type="predicted"/>
<feature type="transmembrane region" description="Helical" evidence="5">
    <location>
        <begin position="503"/>
        <end position="524"/>
    </location>
</feature>
<comment type="caution">
    <text evidence="7">The sequence shown here is derived from an EMBL/GenBank/DDBJ whole genome shotgun (WGS) entry which is preliminary data.</text>
</comment>
<name>A0A370TC51_9HELO</name>
<evidence type="ECO:0000256" key="5">
    <source>
        <dbReference type="SAM" id="Phobius"/>
    </source>
</evidence>
<dbReference type="GO" id="GO:0022857">
    <property type="term" value="F:transmembrane transporter activity"/>
    <property type="evidence" value="ECO:0007669"/>
    <property type="project" value="InterPro"/>
</dbReference>
<keyword evidence="4 5" id="KW-0472">Membrane</keyword>
<feature type="transmembrane region" description="Helical" evidence="5">
    <location>
        <begin position="192"/>
        <end position="215"/>
    </location>
</feature>
<dbReference type="RefSeq" id="XP_031865747.1">
    <property type="nucleotide sequence ID" value="XM_032017840.1"/>
</dbReference>
<dbReference type="PANTHER" id="PTHR23502:SF29">
    <property type="entry name" value="TRANSPORTER, PUTATIVE (AFU_ORTHOLOGUE AFUA_6G06680)-RELATED"/>
    <property type="match status" value="1"/>
</dbReference>
<dbReference type="STRING" id="2656787.A0A370TC51"/>
<dbReference type="Pfam" id="PF07690">
    <property type="entry name" value="MFS_1"/>
    <property type="match status" value="1"/>
</dbReference>
<dbReference type="SUPFAM" id="SSF103473">
    <property type="entry name" value="MFS general substrate transporter"/>
    <property type="match status" value="1"/>
</dbReference>
<dbReference type="GeneID" id="43602066"/>